<feature type="transmembrane region" description="Helical" evidence="1">
    <location>
        <begin position="81"/>
        <end position="99"/>
    </location>
</feature>
<dbReference type="EMBL" id="MG807320">
    <property type="protein sequence ID" value="AVL94873.1"/>
    <property type="molecule type" value="Genomic_DNA"/>
</dbReference>
<keyword evidence="1" id="KW-0812">Transmembrane</keyword>
<keyword evidence="1" id="KW-0472">Membrane</keyword>
<evidence type="ECO:0000313" key="3">
    <source>
        <dbReference type="Proteomes" id="UP000289600"/>
    </source>
</evidence>
<keyword evidence="1" id="KW-1133">Transmembrane helix</keyword>
<feature type="transmembrane region" description="Helical" evidence="1">
    <location>
        <begin position="26"/>
        <end position="48"/>
    </location>
</feature>
<sequence>MSVSKEYYNFPYCNYPYTFYDKLSFYSSKITCFFMKLCGIGIYSKLIFRQKHHSRININNTSLVEINNLVKYHKSKIKTTLVYGIISGFIASPIMIALFHNNYIDHDYLLLGQKTIIIFSLHNIYKIIAHIYNNVQLSTKYNTISHVIKIMNYVENNNMDENIHKKKTKWIKCLDETNNFCVYNSYYLNLLCIFENEYLADEFIKNLQQLSITQIDELSENINIFDKMRNDFIKDKTYIYLMNKYKDIYKN</sequence>
<evidence type="ECO:0000256" key="1">
    <source>
        <dbReference type="SAM" id="Phobius"/>
    </source>
</evidence>
<proteinExistence type="predicted"/>
<reference evidence="3" key="1">
    <citation type="submission" date="2018-01" db="EMBL/GenBank/DDBJ databases">
        <title>Testimony of 'menage a trois' revealed by the proteome of Megavirus virophage.</title>
        <authorList>
            <person name="Jeudy S."/>
            <person name="Bertaux L."/>
            <person name="Alempic J.-M."/>
            <person name="Lartigue A."/>
            <person name="Legendre M."/>
            <person name="Philippe N."/>
            <person name="Beucher L."/>
            <person name="Biondi E."/>
            <person name="Juul S."/>
            <person name="Turner D."/>
            <person name="Coute Y."/>
            <person name="Claverie J.-M."/>
            <person name="Abergel C."/>
        </authorList>
    </citation>
    <scope>NUCLEOTIDE SEQUENCE [LARGE SCALE GENOMIC DNA]</scope>
</reference>
<keyword evidence="3" id="KW-1185">Reference proteome</keyword>
<name>A0A2P1ELV9_9VIRU</name>
<dbReference type="Proteomes" id="UP000289600">
    <property type="component" value="Segment"/>
</dbReference>
<evidence type="ECO:0000313" key="2">
    <source>
        <dbReference type="EMBL" id="AVL94873.1"/>
    </source>
</evidence>
<gene>
    <name evidence="2" type="ORF">mc_487</name>
</gene>
<organism evidence="2 3">
    <name type="scientific">Moumouvirus australiensis</name>
    <dbReference type="NCBI Taxonomy" id="2109587"/>
    <lineage>
        <taxon>Viruses</taxon>
        <taxon>Varidnaviria</taxon>
        <taxon>Bamfordvirae</taxon>
        <taxon>Nucleocytoviricota</taxon>
        <taxon>Megaviricetes</taxon>
        <taxon>Imitervirales</taxon>
        <taxon>Mimiviridae</taxon>
        <taxon>Megamimivirinae</taxon>
        <taxon>Moumouvirus</taxon>
        <taxon>Moumouvirus australiense</taxon>
    </lineage>
</organism>
<protein>
    <submittedName>
        <fullName evidence="2">Uncharacterized protein</fullName>
    </submittedName>
</protein>
<accession>A0A2P1ELV9</accession>